<dbReference type="EMBL" id="JBGNUJ010000003">
    <property type="protein sequence ID" value="KAL3962143.1"/>
    <property type="molecule type" value="Genomic_DNA"/>
</dbReference>
<gene>
    <name evidence="1" type="ORF">ACCO45_003666</name>
</gene>
<proteinExistence type="predicted"/>
<accession>A0ACC4E1E0</accession>
<keyword evidence="2" id="KW-1185">Reference proteome</keyword>
<evidence type="ECO:0000313" key="1">
    <source>
        <dbReference type="EMBL" id="KAL3962143.1"/>
    </source>
</evidence>
<reference evidence="1" key="1">
    <citation type="submission" date="2024-12" db="EMBL/GenBank/DDBJ databases">
        <title>Comparative genomics and development of molecular markers within Purpureocillium lilacinum and among Purpureocillium species.</title>
        <authorList>
            <person name="Yeh Z.-Y."/>
            <person name="Ni N.-T."/>
            <person name="Lo P.-H."/>
            <person name="Mushyakhwo K."/>
            <person name="Lin C.-F."/>
            <person name="Nai Y.-S."/>
        </authorList>
    </citation>
    <scope>NUCLEOTIDE SEQUENCE</scope>
    <source>
        <strain evidence="1">NCHU-NPUST-175</strain>
    </source>
</reference>
<evidence type="ECO:0000313" key="2">
    <source>
        <dbReference type="Proteomes" id="UP001638806"/>
    </source>
</evidence>
<organism evidence="1 2">
    <name type="scientific">Purpureocillium lilacinum</name>
    <name type="common">Paecilomyces lilacinus</name>
    <dbReference type="NCBI Taxonomy" id="33203"/>
    <lineage>
        <taxon>Eukaryota</taxon>
        <taxon>Fungi</taxon>
        <taxon>Dikarya</taxon>
        <taxon>Ascomycota</taxon>
        <taxon>Pezizomycotina</taxon>
        <taxon>Sordariomycetes</taxon>
        <taxon>Hypocreomycetidae</taxon>
        <taxon>Hypocreales</taxon>
        <taxon>Ophiocordycipitaceae</taxon>
        <taxon>Purpureocillium</taxon>
    </lineage>
</organism>
<name>A0ACC4E1E0_PURLI</name>
<protein>
    <submittedName>
        <fullName evidence="1">Uncharacterized protein</fullName>
    </submittedName>
</protein>
<comment type="caution">
    <text evidence="1">The sequence shown here is derived from an EMBL/GenBank/DDBJ whole genome shotgun (WGS) entry which is preliminary data.</text>
</comment>
<sequence length="162" mass="17098">MRSGTPSFRRRGLRSNSFLLFLIVASLLIAQPFAQFITTTRPAPATLPGQKPDSSTQRKTSQRVAAMPGSVHRRAEAVGSACSSEGQWNCMTRSWQRCAAGRWSEVVNCAKGTVCAPAGLTNDFRVQHDGSVDGSGRAGGSGGSGGLSTGPRGRRACRFLGL</sequence>
<dbReference type="Proteomes" id="UP001638806">
    <property type="component" value="Unassembled WGS sequence"/>
</dbReference>